<gene>
    <name evidence="1" type="ORF">CM240_1063</name>
</gene>
<dbReference type="EMBL" id="HG917868">
    <property type="protein sequence ID" value="CDM68227.1"/>
    <property type="molecule type" value="Genomic_DNA"/>
</dbReference>
<dbReference type="Proteomes" id="UP000019426">
    <property type="component" value="Chromosome M2/40_rep1"/>
</dbReference>
<dbReference type="NCBIfam" id="TIGR01509">
    <property type="entry name" value="HAD-SF-IA-v3"/>
    <property type="match status" value="1"/>
</dbReference>
<dbReference type="PATRIC" id="fig|1216932.3.peg.1053"/>
<dbReference type="KEGG" id="clt:CM240_1063"/>
<dbReference type="InterPro" id="IPR006439">
    <property type="entry name" value="HAD-SF_hydro_IA"/>
</dbReference>
<protein>
    <submittedName>
        <fullName evidence="1">HAD family hydrolase</fullName>
    </submittedName>
</protein>
<dbReference type="InterPro" id="IPR041492">
    <property type="entry name" value="HAD_2"/>
</dbReference>
<name>W6S1Q6_9CLOT</name>
<dbReference type="Gene3D" id="3.40.50.1000">
    <property type="entry name" value="HAD superfamily/HAD-like"/>
    <property type="match status" value="1"/>
</dbReference>
<dbReference type="PRINTS" id="PR00413">
    <property type="entry name" value="HADHALOGNASE"/>
</dbReference>
<dbReference type="PANTHER" id="PTHR18901:SF38">
    <property type="entry name" value="PSEUDOURIDINE-5'-PHOSPHATASE"/>
    <property type="match status" value="1"/>
</dbReference>
<dbReference type="Gene3D" id="1.10.150.240">
    <property type="entry name" value="Putative phosphatase, domain 2"/>
    <property type="match status" value="1"/>
</dbReference>
<dbReference type="InterPro" id="IPR023214">
    <property type="entry name" value="HAD_sf"/>
</dbReference>
<organism evidence="1 2">
    <name type="scientific">Clostridium bornimense</name>
    <dbReference type="NCBI Taxonomy" id="1216932"/>
    <lineage>
        <taxon>Bacteria</taxon>
        <taxon>Bacillati</taxon>
        <taxon>Bacillota</taxon>
        <taxon>Clostridia</taxon>
        <taxon>Eubacteriales</taxon>
        <taxon>Clostridiaceae</taxon>
        <taxon>Clostridium</taxon>
    </lineage>
</organism>
<dbReference type="PANTHER" id="PTHR18901">
    <property type="entry name" value="2-DEOXYGLUCOSE-6-PHOSPHATE PHOSPHATASE 2"/>
    <property type="match status" value="1"/>
</dbReference>
<dbReference type="GO" id="GO:0016787">
    <property type="term" value="F:hydrolase activity"/>
    <property type="evidence" value="ECO:0007669"/>
    <property type="project" value="UniProtKB-KW"/>
</dbReference>
<evidence type="ECO:0000313" key="1">
    <source>
        <dbReference type="EMBL" id="CDM68227.1"/>
    </source>
</evidence>
<dbReference type="SFLD" id="SFLDS00003">
    <property type="entry name" value="Haloacid_Dehalogenase"/>
    <property type="match status" value="1"/>
</dbReference>
<evidence type="ECO:0000313" key="2">
    <source>
        <dbReference type="Proteomes" id="UP000019426"/>
    </source>
</evidence>
<dbReference type="InterPro" id="IPR023198">
    <property type="entry name" value="PGP-like_dom2"/>
</dbReference>
<dbReference type="OrthoDB" id="9797743at2"/>
<dbReference type="STRING" id="1216932.CM240_1063"/>
<sequence length="217" mass="24878">MKEVKAIIFDMDGVIFDTERVYLDIWSKVFEKYGYKITKEVYISVMGRGRKKVKEIFMKNFGENMPIEEMYMEKDAMLAKVIGNNEVPMKLGAYDLLKYLKENNYKVALATSARRNRVTKQIEAAEIESFFDAIVCGDDILESKPNPEIFIKAACNLEVDKEKCIVIEDSPAGIEAAYNANMIGIHVEDLKKADNDIKKYCYRSFKSLIEVGEFLKG</sequence>
<reference evidence="1 2" key="1">
    <citation type="submission" date="2013-11" db="EMBL/GenBank/DDBJ databases">
        <title>Complete genome sequence of Clostridum sp. M2/40.</title>
        <authorList>
            <person name="Wibberg D."/>
            <person name="Puehler A."/>
            <person name="Schlueter A."/>
        </authorList>
    </citation>
    <scope>NUCLEOTIDE SEQUENCE [LARGE SCALE GENOMIC DNA]</scope>
    <source>
        <strain evidence="2">M2/40</strain>
    </source>
</reference>
<dbReference type="NCBIfam" id="TIGR01549">
    <property type="entry name" value="HAD-SF-IA-v1"/>
    <property type="match status" value="1"/>
</dbReference>
<accession>W6S1Q6</accession>
<dbReference type="SFLD" id="SFLDG01129">
    <property type="entry name" value="C1.5:_HAD__Beta-PGM__Phosphata"/>
    <property type="match status" value="1"/>
</dbReference>
<dbReference type="SUPFAM" id="SSF56784">
    <property type="entry name" value="HAD-like"/>
    <property type="match status" value="1"/>
</dbReference>
<dbReference type="InterPro" id="IPR036412">
    <property type="entry name" value="HAD-like_sf"/>
</dbReference>
<dbReference type="Pfam" id="PF13419">
    <property type="entry name" value="HAD_2"/>
    <property type="match status" value="1"/>
</dbReference>
<keyword evidence="1" id="KW-0378">Hydrolase</keyword>
<dbReference type="HOGENOM" id="CLU_045011_13_3_9"/>
<dbReference type="SFLD" id="SFLDG01135">
    <property type="entry name" value="C1.5.6:_HAD__Beta-PGM__Phospha"/>
    <property type="match status" value="1"/>
</dbReference>
<dbReference type="AlphaFoldDB" id="W6S1Q6"/>
<dbReference type="RefSeq" id="WP_044037134.1">
    <property type="nucleotide sequence ID" value="NZ_HG917868.1"/>
</dbReference>
<proteinExistence type="predicted"/>
<keyword evidence="2" id="KW-1185">Reference proteome</keyword>
<dbReference type="eggNOG" id="COG0637">
    <property type="taxonomic scope" value="Bacteria"/>
</dbReference>